<organism evidence="1 2">
    <name type="scientific">Tetrahymena thermophila (strain SB210)</name>
    <dbReference type="NCBI Taxonomy" id="312017"/>
    <lineage>
        <taxon>Eukaryota</taxon>
        <taxon>Sar</taxon>
        <taxon>Alveolata</taxon>
        <taxon>Ciliophora</taxon>
        <taxon>Intramacronucleata</taxon>
        <taxon>Oligohymenophorea</taxon>
        <taxon>Hymenostomatida</taxon>
        <taxon>Tetrahymenina</taxon>
        <taxon>Tetrahymenidae</taxon>
        <taxon>Tetrahymena</taxon>
    </lineage>
</organism>
<dbReference type="Proteomes" id="UP000009168">
    <property type="component" value="Unassembled WGS sequence"/>
</dbReference>
<reference evidence="2" key="1">
    <citation type="journal article" date="2006" name="PLoS Biol.">
        <title>Macronuclear genome sequence of the ciliate Tetrahymena thermophila, a model eukaryote.</title>
        <authorList>
            <person name="Eisen J.A."/>
            <person name="Coyne R.S."/>
            <person name="Wu M."/>
            <person name="Wu D."/>
            <person name="Thiagarajan M."/>
            <person name="Wortman J.R."/>
            <person name="Badger J.H."/>
            <person name="Ren Q."/>
            <person name="Amedeo P."/>
            <person name="Jones K.M."/>
            <person name="Tallon L.J."/>
            <person name="Delcher A.L."/>
            <person name="Salzberg S.L."/>
            <person name="Silva J.C."/>
            <person name="Haas B.J."/>
            <person name="Majoros W.H."/>
            <person name="Farzad M."/>
            <person name="Carlton J.M."/>
            <person name="Smith R.K. Jr."/>
            <person name="Garg J."/>
            <person name="Pearlman R.E."/>
            <person name="Karrer K.M."/>
            <person name="Sun L."/>
            <person name="Manning G."/>
            <person name="Elde N.C."/>
            <person name="Turkewitz A.P."/>
            <person name="Asai D.J."/>
            <person name="Wilkes D.E."/>
            <person name="Wang Y."/>
            <person name="Cai H."/>
            <person name="Collins K."/>
            <person name="Stewart B.A."/>
            <person name="Lee S.R."/>
            <person name="Wilamowska K."/>
            <person name="Weinberg Z."/>
            <person name="Ruzzo W.L."/>
            <person name="Wloga D."/>
            <person name="Gaertig J."/>
            <person name="Frankel J."/>
            <person name="Tsao C.-C."/>
            <person name="Gorovsky M.A."/>
            <person name="Keeling P.J."/>
            <person name="Waller R.F."/>
            <person name="Patron N.J."/>
            <person name="Cherry J.M."/>
            <person name="Stover N.A."/>
            <person name="Krieger C.J."/>
            <person name="del Toro C."/>
            <person name="Ryder H.F."/>
            <person name="Williamson S.C."/>
            <person name="Barbeau R.A."/>
            <person name="Hamilton E.P."/>
            <person name="Orias E."/>
        </authorList>
    </citation>
    <scope>NUCLEOTIDE SEQUENCE [LARGE SCALE GENOMIC DNA]</scope>
    <source>
        <strain evidence="2">SB210</strain>
    </source>
</reference>
<dbReference type="KEGG" id="tet:TTHERM_000895865"/>
<keyword evidence="2" id="KW-1185">Reference proteome</keyword>
<protein>
    <submittedName>
        <fullName evidence="1">Uncharacterized protein</fullName>
    </submittedName>
</protein>
<evidence type="ECO:0000313" key="2">
    <source>
        <dbReference type="Proteomes" id="UP000009168"/>
    </source>
</evidence>
<name>W7XKX8_TETTS</name>
<dbReference type="Gene3D" id="2.10.220.10">
    <property type="entry name" value="Hormone Receptor, Insulin-like Growth Factor Receptor 1, Chain A, domain 2"/>
    <property type="match status" value="1"/>
</dbReference>
<dbReference type="SUPFAM" id="SSF57184">
    <property type="entry name" value="Growth factor receptor domain"/>
    <property type="match status" value="1"/>
</dbReference>
<gene>
    <name evidence="1" type="ORF">TTHERM_000895865</name>
</gene>
<proteinExistence type="predicted"/>
<accession>W7XKX8</accession>
<dbReference type="OrthoDB" id="6162209at2759"/>
<dbReference type="InterPro" id="IPR009030">
    <property type="entry name" value="Growth_fac_rcpt_cys_sf"/>
</dbReference>
<sequence>MMEQCNGYTIKILENVRVNCPFNYQTVKYSCIACSNPNMIKCDDPSSTTYLCDWGEDNKTSDCKKYDLNKLVDKAFDSYGNVVNQPCNNKNSNQLCQVYLSSSSKQYLVLDSCQPNQFVQKVVIGSVQMSVCKDFATCLEQIPSQVDGVTQPICSKCSPYFYNMFGSCIDACPSFTYQNKNSMTCETPIQYCSTYVANTSKPQCSACLGGYVLNKSTPSDTCIPYSSCTNGYYFDVTFNKYYCSQCPANCDECLQNLKCIKPSAGLKVIVRFVILLVPNVINLQLNACFAQIQQ</sequence>
<dbReference type="EMBL" id="GG662758">
    <property type="protein sequence ID" value="EWS75314.1"/>
    <property type="molecule type" value="Genomic_DNA"/>
</dbReference>
<dbReference type="RefSeq" id="XP_012652146.1">
    <property type="nucleotide sequence ID" value="XM_012796692.1"/>
</dbReference>
<evidence type="ECO:0000313" key="1">
    <source>
        <dbReference type="EMBL" id="EWS75314.1"/>
    </source>
</evidence>
<dbReference type="AlphaFoldDB" id="W7XKX8"/>
<dbReference type="GeneID" id="24441029"/>
<dbReference type="InParanoid" id="W7XKX8"/>